<organism evidence="13 14">
    <name type="scientific">Cupriavidus malaysiensis</name>
    <dbReference type="NCBI Taxonomy" id="367825"/>
    <lineage>
        <taxon>Bacteria</taxon>
        <taxon>Pseudomonadati</taxon>
        <taxon>Pseudomonadota</taxon>
        <taxon>Betaproteobacteria</taxon>
        <taxon>Burkholderiales</taxon>
        <taxon>Burkholderiaceae</taxon>
        <taxon>Cupriavidus</taxon>
    </lineage>
</organism>
<feature type="region of interest" description="Disordered" evidence="12">
    <location>
        <begin position="1"/>
        <end position="22"/>
    </location>
</feature>
<keyword evidence="14" id="KW-1185">Reference proteome</keyword>
<evidence type="ECO:0000256" key="9">
    <source>
        <dbReference type="ARBA" id="ARBA00030781"/>
    </source>
</evidence>
<evidence type="ECO:0000256" key="5">
    <source>
        <dbReference type="ARBA" id="ARBA00023150"/>
    </source>
</evidence>
<protein>
    <recommendedName>
        <fullName evidence="4">Molybdopterin synthase catalytic subunit</fullName>
        <ecNumber evidence="3">2.8.1.12</ecNumber>
    </recommendedName>
    <alternativeName>
        <fullName evidence="9">MPT synthase subunit 2</fullName>
    </alternativeName>
    <alternativeName>
        <fullName evidence="7">Molybdenum cofactor biosynthesis protein E</fullName>
    </alternativeName>
    <alternativeName>
        <fullName evidence="8">Molybdopterin-converting factor large subunit</fullName>
    </alternativeName>
    <alternativeName>
        <fullName evidence="10">Molybdopterin-converting factor subunit 2</fullName>
    </alternativeName>
</protein>
<evidence type="ECO:0000256" key="7">
    <source>
        <dbReference type="ARBA" id="ARBA00029745"/>
    </source>
</evidence>
<name>A0ABM6FEQ9_9BURK</name>
<evidence type="ECO:0000256" key="3">
    <source>
        <dbReference type="ARBA" id="ARBA00011950"/>
    </source>
</evidence>
<sequence length="193" mass="21003">MTSPLPSRFPFSEPGGTPAAAATAADDDGAAELAGFTRRAIEAGFEVRVQHEPIALGAEFEPILRKPEVGAIANFIGVVRRHGDSDDVIALEIEHYPGMTEQSLWTIVEEASARWPLETVRIVHRTGRVALGQAVVLVIVAAPHRQAALDACAFLMDFLKTYAPFWKKEIHGDGHAAWVAARTRDEQAAERWG</sequence>
<evidence type="ECO:0000313" key="14">
    <source>
        <dbReference type="Proteomes" id="UP000177515"/>
    </source>
</evidence>
<evidence type="ECO:0000256" key="1">
    <source>
        <dbReference type="ARBA" id="ARBA00005046"/>
    </source>
</evidence>
<dbReference type="Pfam" id="PF02391">
    <property type="entry name" value="MoaE"/>
    <property type="match status" value="1"/>
</dbReference>
<reference evidence="13 14" key="1">
    <citation type="submission" date="2016-10" db="EMBL/GenBank/DDBJ databases">
        <title>Complete genome sequences of three Cupriavidus strains isolated from various Malaysian environments.</title>
        <authorList>
            <person name="Abdullah A.A.-A."/>
            <person name="Shafie N.A.H."/>
            <person name="Lau N.S."/>
        </authorList>
    </citation>
    <scope>NUCLEOTIDE SEQUENCE [LARGE SCALE GENOMIC DNA]</scope>
    <source>
        <strain evidence="13 14">USMAA1020</strain>
    </source>
</reference>
<dbReference type="CDD" id="cd00756">
    <property type="entry name" value="MoaE"/>
    <property type="match status" value="1"/>
</dbReference>
<comment type="pathway">
    <text evidence="1">Cofactor biosynthesis; molybdopterin biosynthesis.</text>
</comment>
<evidence type="ECO:0000313" key="13">
    <source>
        <dbReference type="EMBL" id="AOZ10346.1"/>
    </source>
</evidence>
<comment type="subunit">
    <text evidence="6">Heterotetramer of 2 MoaD subunits and 2 MoaE subunits. Also stable as homodimer. The enzyme changes between these two forms during catalysis.</text>
</comment>
<keyword evidence="5" id="KW-0501">Molybdenum cofactor biosynthesis</keyword>
<evidence type="ECO:0000256" key="11">
    <source>
        <dbReference type="ARBA" id="ARBA00049878"/>
    </source>
</evidence>
<dbReference type="SUPFAM" id="SSF54690">
    <property type="entry name" value="Molybdopterin synthase subunit MoaE"/>
    <property type="match status" value="1"/>
</dbReference>
<evidence type="ECO:0000256" key="4">
    <source>
        <dbReference type="ARBA" id="ARBA00013858"/>
    </source>
</evidence>
<evidence type="ECO:0000256" key="12">
    <source>
        <dbReference type="SAM" id="MobiDB-lite"/>
    </source>
</evidence>
<dbReference type="Proteomes" id="UP000177515">
    <property type="component" value="Chromosome 2"/>
</dbReference>
<dbReference type="EC" id="2.8.1.12" evidence="3"/>
<comment type="catalytic activity">
    <reaction evidence="11">
        <text>2 [molybdopterin-synthase sulfur-carrier protein]-C-terminal-Gly-aminoethanethioate + cyclic pyranopterin phosphate + H2O = molybdopterin + 2 [molybdopterin-synthase sulfur-carrier protein]-C-terminal Gly-Gly + 2 H(+)</text>
        <dbReference type="Rhea" id="RHEA:26333"/>
        <dbReference type="Rhea" id="RHEA-COMP:12202"/>
        <dbReference type="Rhea" id="RHEA-COMP:19907"/>
        <dbReference type="ChEBI" id="CHEBI:15377"/>
        <dbReference type="ChEBI" id="CHEBI:15378"/>
        <dbReference type="ChEBI" id="CHEBI:58698"/>
        <dbReference type="ChEBI" id="CHEBI:59648"/>
        <dbReference type="ChEBI" id="CHEBI:90778"/>
        <dbReference type="ChEBI" id="CHEBI:232372"/>
        <dbReference type="EC" id="2.8.1.12"/>
    </reaction>
</comment>
<dbReference type="RefSeq" id="WP_071018188.1">
    <property type="nucleotide sequence ID" value="NZ_CP017755.1"/>
</dbReference>
<dbReference type="InterPro" id="IPR036563">
    <property type="entry name" value="MoaE_sf"/>
</dbReference>
<evidence type="ECO:0000256" key="8">
    <source>
        <dbReference type="ARBA" id="ARBA00030407"/>
    </source>
</evidence>
<evidence type="ECO:0000256" key="2">
    <source>
        <dbReference type="ARBA" id="ARBA00005426"/>
    </source>
</evidence>
<accession>A0ABM6FEQ9</accession>
<dbReference type="EMBL" id="CP017755">
    <property type="protein sequence ID" value="AOZ10346.1"/>
    <property type="molecule type" value="Genomic_DNA"/>
</dbReference>
<evidence type="ECO:0000256" key="6">
    <source>
        <dbReference type="ARBA" id="ARBA00026066"/>
    </source>
</evidence>
<dbReference type="Gene3D" id="3.90.1170.40">
    <property type="entry name" value="Molybdopterin biosynthesis MoaE subunit"/>
    <property type="match status" value="1"/>
</dbReference>
<comment type="similarity">
    <text evidence="2">Belongs to the MoaE family.</text>
</comment>
<dbReference type="InterPro" id="IPR003448">
    <property type="entry name" value="Mopterin_biosynth_MoaE"/>
</dbReference>
<dbReference type="PANTHER" id="PTHR23404">
    <property type="entry name" value="MOLYBDOPTERIN SYNTHASE RELATED"/>
    <property type="match status" value="1"/>
</dbReference>
<evidence type="ECO:0000256" key="10">
    <source>
        <dbReference type="ARBA" id="ARBA00032474"/>
    </source>
</evidence>
<proteinExistence type="inferred from homology"/>
<gene>
    <name evidence="13" type="ORF">BKK80_32685</name>
</gene>